<dbReference type="SMART" id="SM00066">
    <property type="entry name" value="GAL4"/>
    <property type="match status" value="1"/>
</dbReference>
<evidence type="ECO:0000259" key="13">
    <source>
        <dbReference type="PROSITE" id="PS50048"/>
    </source>
</evidence>
<evidence type="ECO:0000256" key="3">
    <source>
        <dbReference type="ARBA" id="ARBA00022692"/>
    </source>
</evidence>
<evidence type="ECO:0000313" key="15">
    <source>
        <dbReference type="Proteomes" id="UP000572817"/>
    </source>
</evidence>
<keyword evidence="15" id="KW-1185">Reference proteome</keyword>
<dbReference type="Proteomes" id="UP000572817">
    <property type="component" value="Unassembled WGS sequence"/>
</dbReference>
<feature type="transmembrane region" description="Helical" evidence="12">
    <location>
        <begin position="76"/>
        <end position="98"/>
    </location>
</feature>
<keyword evidence="6" id="KW-0863">Zinc-finger</keyword>
<dbReference type="PANTHER" id="PTHR40626:SF3">
    <property type="entry name" value="TRANSCRIPTION FACTOR WITH C2H2 AND ZN(2)-CYS(6) DNA BINDING DOMAIN (EUROFUNG)-RELATED"/>
    <property type="match status" value="1"/>
</dbReference>
<name>A0A8H4N6W0_9PEZI</name>
<feature type="transmembrane region" description="Helical" evidence="12">
    <location>
        <begin position="352"/>
        <end position="372"/>
    </location>
</feature>
<dbReference type="FunFam" id="1.20.1740.10:FF:000039">
    <property type="entry name" value="Neutral amino acid transporter (Eurofung)"/>
    <property type="match status" value="1"/>
</dbReference>
<organism evidence="14 15">
    <name type="scientific">Botryosphaeria dothidea</name>
    <dbReference type="NCBI Taxonomy" id="55169"/>
    <lineage>
        <taxon>Eukaryota</taxon>
        <taxon>Fungi</taxon>
        <taxon>Dikarya</taxon>
        <taxon>Ascomycota</taxon>
        <taxon>Pezizomycotina</taxon>
        <taxon>Dothideomycetes</taxon>
        <taxon>Dothideomycetes incertae sedis</taxon>
        <taxon>Botryosphaeriales</taxon>
        <taxon>Botryosphaeriaceae</taxon>
        <taxon>Botryosphaeria</taxon>
    </lineage>
</organism>
<feature type="transmembrane region" description="Helical" evidence="12">
    <location>
        <begin position="270"/>
        <end position="292"/>
    </location>
</feature>
<proteinExistence type="predicted"/>
<protein>
    <submittedName>
        <fullName evidence="14">Amino acid transporter transmembrane</fullName>
    </submittedName>
</protein>
<evidence type="ECO:0000256" key="12">
    <source>
        <dbReference type="SAM" id="Phobius"/>
    </source>
</evidence>
<evidence type="ECO:0000256" key="4">
    <source>
        <dbReference type="ARBA" id="ARBA00022723"/>
    </source>
</evidence>
<dbReference type="GO" id="GO:0006351">
    <property type="term" value="P:DNA-templated transcription"/>
    <property type="evidence" value="ECO:0007669"/>
    <property type="project" value="InterPro"/>
</dbReference>
<dbReference type="GO" id="GO:0000981">
    <property type="term" value="F:DNA-binding transcription factor activity, RNA polymerase II-specific"/>
    <property type="evidence" value="ECO:0007669"/>
    <property type="project" value="InterPro"/>
</dbReference>
<dbReference type="PROSITE" id="PS50048">
    <property type="entry name" value="ZN2_CY6_FUNGAL_2"/>
    <property type="match status" value="1"/>
</dbReference>
<dbReference type="InterPro" id="IPR001138">
    <property type="entry name" value="Zn2Cys6_DnaBD"/>
</dbReference>
<dbReference type="Pfam" id="PF00172">
    <property type="entry name" value="Zn_clus"/>
    <property type="match status" value="1"/>
</dbReference>
<keyword evidence="3 12" id="KW-0812">Transmembrane</keyword>
<dbReference type="InterPro" id="IPR036236">
    <property type="entry name" value="Znf_C2H2_sf"/>
</dbReference>
<dbReference type="GO" id="GO:0000785">
    <property type="term" value="C:chromatin"/>
    <property type="evidence" value="ECO:0007669"/>
    <property type="project" value="TreeGrafter"/>
</dbReference>
<evidence type="ECO:0000256" key="5">
    <source>
        <dbReference type="ARBA" id="ARBA00022737"/>
    </source>
</evidence>
<evidence type="ECO:0000256" key="9">
    <source>
        <dbReference type="ARBA" id="ARBA00023136"/>
    </source>
</evidence>
<feature type="region of interest" description="Disordered" evidence="11">
    <location>
        <begin position="1"/>
        <end position="21"/>
    </location>
</feature>
<keyword evidence="4" id="KW-0479">Metal-binding</keyword>
<dbReference type="CDD" id="cd12148">
    <property type="entry name" value="fungal_TF_MHR"/>
    <property type="match status" value="1"/>
</dbReference>
<dbReference type="EMBL" id="WWBZ02000040">
    <property type="protein sequence ID" value="KAF4304962.1"/>
    <property type="molecule type" value="Genomic_DNA"/>
</dbReference>
<dbReference type="Pfam" id="PF04082">
    <property type="entry name" value="Fungal_trans"/>
    <property type="match status" value="1"/>
</dbReference>
<evidence type="ECO:0000256" key="11">
    <source>
        <dbReference type="SAM" id="MobiDB-lite"/>
    </source>
</evidence>
<evidence type="ECO:0000313" key="14">
    <source>
        <dbReference type="EMBL" id="KAF4304962.1"/>
    </source>
</evidence>
<accession>A0A8H4N6W0</accession>
<sequence length="1238" mass="135368">MSEKKSSLDIASTPPDHGVGDSEAVIYDKEAENDFEVFKKGVGVDFRTVGWVKATVIFLKVIFATGVLSIPTAMYSLGAVGGALSVIGWGALNTYTAVIQGNFRNKHAHCHSIADMAEHVGGIVWKEFTGFLFIVAYVLCSGSGIIGVSTGLNALSTHAACTNWWAFLATCVICAAASVRKFEKVAWLTWAGFASIFIAVLIIVIAVTTRDRPAAAPQSGPYELGYHAIAYPSFAAGMVASATIFVSSAGTSAFLPVISEMREPRDFKRALYVCMGLVTAAYLAFSLVVYRWCGQWVASPSLGSAGPTVKKVAYGIGLLGLIVSACLYLHVAAKYVFVRILRNSRHLQANSAVHWGTWLGCVFGLGAVSFILAQSIPIFNYLLALTGTICFAPLAISLPGWLWLFDHGSWRRGTLVQMVCYWFHWFLVVLGLFFLGGGTYGVVQEIIDAYASGLIVYTELLLRHLPIDLHPLVLLATPPALPYAPLTSGLSFRDANYLAHADSSDRPWRCAFCNRSFKRRDALGRHSQTCRSRLSSGSLVPALARSQRGKKRRACKRCHRLKRACDLGVPCGACEEKALECSYTSLREIDVDSPGEQGWTVGPITPDCNTPIAVGSSEVSGCRSLIDTDQSEDDHALASEMLTGHSATDAETPASSFQLALHPWLHEHAENLLVSSKTTLVDNPSFLLTFTSTTGFVESFECGSTIDRTLIQSAYLSKIEESAVRLSEDPAGTAVPSTYPEQDAFAFNDRALAFLLSGVPWPGWQGELCALDSKDAHGVSDFFVEREIPCPSIASMPPQAEFDALSGKSADIVAILRTTPRRHGEQGVTSRSTCLDHDCTRFFSPLNLGRFLALFWSSWYPNCPIVHRPTFLVSSVSAELIAAVVVIGLCLSPDDGDGAAARVWFDGIERMVFGRREFSEDLVVAADEDTKLWYDRLEALQAAYFVCLYQSWEGSKFSRQRARRQRYTQVIALSRSLIPHCSTRGIHHNPPESESGWRRFIVCEQFIRTITYVFLLDCGYAIFHNTPPRMSIAELSVPLTCHERLFRAPSAAAFVQELNSLPTAAAHAPQMPLDAAIAHICAPRLSAALLGAFAALPTLGLFALASAFHALIHHLHALPPGCADAAASAPIVRGLRNWRAVWAARTQLGPVEEEEEEEEDAGAAAERAWRRTGFVRHAPEFWRLACIMVRRAEWGEGAVVVGESEKAERRAELRGYDEADMGQVHRLIRRFQDMALDI</sequence>
<dbReference type="AlphaFoldDB" id="A0A8H4N6W0"/>
<dbReference type="OrthoDB" id="3162524at2759"/>
<keyword evidence="7" id="KW-0862">Zinc</keyword>
<feature type="transmembrane region" description="Helical" evidence="12">
    <location>
        <begin position="187"/>
        <end position="209"/>
    </location>
</feature>
<keyword evidence="9 12" id="KW-0472">Membrane</keyword>
<feature type="transmembrane region" description="Helical" evidence="12">
    <location>
        <begin position="378"/>
        <end position="403"/>
    </location>
</feature>
<dbReference type="GO" id="GO:0000978">
    <property type="term" value="F:RNA polymerase II cis-regulatory region sequence-specific DNA binding"/>
    <property type="evidence" value="ECO:0007669"/>
    <property type="project" value="InterPro"/>
</dbReference>
<evidence type="ECO:0000256" key="10">
    <source>
        <dbReference type="ARBA" id="ARBA00023242"/>
    </source>
</evidence>
<feature type="transmembrane region" description="Helical" evidence="12">
    <location>
        <begin position="131"/>
        <end position="152"/>
    </location>
</feature>
<dbReference type="InterPro" id="IPR036864">
    <property type="entry name" value="Zn2-C6_fun-type_DNA-bd_sf"/>
</dbReference>
<feature type="transmembrane region" description="Helical" evidence="12">
    <location>
        <begin position="312"/>
        <end position="331"/>
    </location>
</feature>
<dbReference type="Pfam" id="PF01490">
    <property type="entry name" value="Aa_trans"/>
    <property type="match status" value="1"/>
</dbReference>
<reference evidence="14" key="1">
    <citation type="submission" date="2020-04" db="EMBL/GenBank/DDBJ databases">
        <title>Genome Assembly and Annotation of Botryosphaeria dothidea sdau 11-99, a Latent Pathogen of Apple Fruit Ring Rot in China.</title>
        <authorList>
            <person name="Yu C."/>
            <person name="Diao Y."/>
            <person name="Lu Q."/>
            <person name="Zhao J."/>
            <person name="Cui S."/>
            <person name="Peng C."/>
            <person name="He B."/>
            <person name="Liu H."/>
        </authorList>
    </citation>
    <scope>NUCLEOTIDE SEQUENCE [LARGE SCALE GENOMIC DNA]</scope>
    <source>
        <strain evidence="14">Sdau11-99</strain>
    </source>
</reference>
<feature type="transmembrane region" description="Helical" evidence="12">
    <location>
        <begin position="229"/>
        <end position="258"/>
    </location>
</feature>
<feature type="transmembrane region" description="Helical" evidence="12">
    <location>
        <begin position="415"/>
        <end position="435"/>
    </location>
</feature>
<evidence type="ECO:0000256" key="7">
    <source>
        <dbReference type="ARBA" id="ARBA00022833"/>
    </source>
</evidence>
<comment type="subcellular location">
    <subcellularLocation>
        <location evidence="2">Membrane</location>
    </subcellularLocation>
    <subcellularLocation>
        <location evidence="1">Nucleus</location>
    </subcellularLocation>
</comment>
<evidence type="ECO:0000256" key="6">
    <source>
        <dbReference type="ARBA" id="ARBA00022771"/>
    </source>
</evidence>
<dbReference type="PROSITE" id="PS00463">
    <property type="entry name" value="ZN2_CY6_FUNGAL_1"/>
    <property type="match status" value="1"/>
</dbReference>
<dbReference type="CDD" id="cd00067">
    <property type="entry name" value="GAL4"/>
    <property type="match status" value="1"/>
</dbReference>
<comment type="caution">
    <text evidence="14">The sequence shown here is derived from an EMBL/GenBank/DDBJ whole genome shotgun (WGS) entry which is preliminary data.</text>
</comment>
<feature type="domain" description="Zn(2)-C6 fungal-type" evidence="13">
    <location>
        <begin position="554"/>
        <end position="583"/>
    </location>
</feature>
<dbReference type="InterPro" id="IPR007219">
    <property type="entry name" value="XnlR_reg_dom"/>
</dbReference>
<dbReference type="SUPFAM" id="SSF57667">
    <property type="entry name" value="beta-beta-alpha zinc fingers"/>
    <property type="match status" value="1"/>
</dbReference>
<dbReference type="SUPFAM" id="SSF57701">
    <property type="entry name" value="Zn2/Cys6 DNA-binding domain"/>
    <property type="match status" value="1"/>
</dbReference>
<keyword evidence="5" id="KW-0677">Repeat</keyword>
<dbReference type="GO" id="GO:0016020">
    <property type="term" value="C:membrane"/>
    <property type="evidence" value="ECO:0007669"/>
    <property type="project" value="UniProtKB-SubCell"/>
</dbReference>
<dbReference type="PANTHER" id="PTHR40626">
    <property type="entry name" value="MIP31509P"/>
    <property type="match status" value="1"/>
</dbReference>
<gene>
    <name evidence="14" type="ORF">GTA08_BOTSDO06448</name>
</gene>
<evidence type="ECO:0000256" key="2">
    <source>
        <dbReference type="ARBA" id="ARBA00004370"/>
    </source>
</evidence>
<feature type="transmembrane region" description="Helical" evidence="12">
    <location>
        <begin position="49"/>
        <end position="70"/>
    </location>
</feature>
<evidence type="ECO:0000256" key="1">
    <source>
        <dbReference type="ARBA" id="ARBA00004123"/>
    </source>
</evidence>
<dbReference type="GO" id="GO:0008270">
    <property type="term" value="F:zinc ion binding"/>
    <property type="evidence" value="ECO:0007669"/>
    <property type="project" value="UniProtKB-KW"/>
</dbReference>
<keyword evidence="10" id="KW-0539">Nucleus</keyword>
<dbReference type="GO" id="GO:0005634">
    <property type="term" value="C:nucleus"/>
    <property type="evidence" value="ECO:0007669"/>
    <property type="project" value="UniProtKB-SubCell"/>
</dbReference>
<evidence type="ECO:0000256" key="8">
    <source>
        <dbReference type="ARBA" id="ARBA00022989"/>
    </source>
</evidence>
<dbReference type="InterPro" id="IPR013057">
    <property type="entry name" value="AA_transpt_TM"/>
</dbReference>
<dbReference type="InterPro" id="IPR051059">
    <property type="entry name" value="VerF-like"/>
</dbReference>
<keyword evidence="8 12" id="KW-1133">Transmembrane helix</keyword>
<feature type="transmembrane region" description="Helical" evidence="12">
    <location>
        <begin position="164"/>
        <end position="180"/>
    </location>
</feature>